<dbReference type="PANTHER" id="PTHR11200:SF275">
    <property type="entry name" value="LD06095P"/>
    <property type="match status" value="1"/>
</dbReference>
<dbReference type="Proteomes" id="UP000295252">
    <property type="component" value="Chromosome II"/>
</dbReference>
<protein>
    <recommendedName>
        <fullName evidence="2">Inositol polyphosphate-related phosphatase domain-containing protein</fullName>
    </recommendedName>
</protein>
<dbReference type="PhylomeDB" id="A0A068UH98"/>
<evidence type="ECO:0000256" key="1">
    <source>
        <dbReference type="ARBA" id="ARBA00010768"/>
    </source>
</evidence>
<dbReference type="Pfam" id="PF22669">
    <property type="entry name" value="Exo_endo_phos2"/>
    <property type="match status" value="1"/>
</dbReference>
<dbReference type="EMBL" id="HG739110">
    <property type="protein sequence ID" value="CDP07579.1"/>
    <property type="molecule type" value="Genomic_DNA"/>
</dbReference>
<dbReference type="OrthoDB" id="405996at2759"/>
<dbReference type="AlphaFoldDB" id="A0A068UH98"/>
<dbReference type="GO" id="GO:0009651">
    <property type="term" value="P:response to salt stress"/>
    <property type="evidence" value="ECO:0007669"/>
    <property type="project" value="TreeGrafter"/>
</dbReference>
<dbReference type="InterPro" id="IPR046985">
    <property type="entry name" value="IP5"/>
</dbReference>
<dbReference type="GO" id="GO:0034485">
    <property type="term" value="F:phosphatidylinositol-3,4,5-trisphosphate 5-phosphatase activity"/>
    <property type="evidence" value="ECO:0007669"/>
    <property type="project" value="TreeGrafter"/>
</dbReference>
<dbReference type="GO" id="GO:0009737">
    <property type="term" value="P:response to abscisic acid"/>
    <property type="evidence" value="ECO:0007669"/>
    <property type="project" value="TreeGrafter"/>
</dbReference>
<dbReference type="InterPro" id="IPR000300">
    <property type="entry name" value="IPPc"/>
</dbReference>
<dbReference type="GO" id="GO:0009753">
    <property type="term" value="P:response to jasmonic acid"/>
    <property type="evidence" value="ECO:0007669"/>
    <property type="project" value="TreeGrafter"/>
</dbReference>
<dbReference type="Gramene" id="CDP07579">
    <property type="protein sequence ID" value="CDP07579"/>
    <property type="gene ID" value="GSCOC_T00024874001"/>
</dbReference>
<gene>
    <name evidence="3" type="ORF">GSCOC_T00024874001</name>
</gene>
<dbReference type="Gene3D" id="3.60.10.10">
    <property type="entry name" value="Endonuclease/exonuclease/phosphatase"/>
    <property type="match status" value="1"/>
</dbReference>
<proteinExistence type="inferred from homology"/>
<evidence type="ECO:0000313" key="4">
    <source>
        <dbReference type="Proteomes" id="UP000295252"/>
    </source>
</evidence>
<dbReference type="GO" id="GO:0046856">
    <property type="term" value="P:phosphatidylinositol dephosphorylation"/>
    <property type="evidence" value="ECO:0007669"/>
    <property type="project" value="InterPro"/>
</dbReference>
<dbReference type="SUPFAM" id="SSF56219">
    <property type="entry name" value="DNase I-like"/>
    <property type="match status" value="1"/>
</dbReference>
<dbReference type="GO" id="GO:0005886">
    <property type="term" value="C:plasma membrane"/>
    <property type="evidence" value="ECO:0007669"/>
    <property type="project" value="TreeGrafter"/>
</dbReference>
<organism evidence="3 4">
    <name type="scientific">Coffea canephora</name>
    <name type="common">Robusta coffee</name>
    <dbReference type="NCBI Taxonomy" id="49390"/>
    <lineage>
        <taxon>Eukaryota</taxon>
        <taxon>Viridiplantae</taxon>
        <taxon>Streptophyta</taxon>
        <taxon>Embryophyta</taxon>
        <taxon>Tracheophyta</taxon>
        <taxon>Spermatophyta</taxon>
        <taxon>Magnoliopsida</taxon>
        <taxon>eudicotyledons</taxon>
        <taxon>Gunneridae</taxon>
        <taxon>Pentapetalae</taxon>
        <taxon>asterids</taxon>
        <taxon>lamiids</taxon>
        <taxon>Gentianales</taxon>
        <taxon>Rubiaceae</taxon>
        <taxon>Ixoroideae</taxon>
        <taxon>Gardenieae complex</taxon>
        <taxon>Bertiereae - Coffeeae clade</taxon>
        <taxon>Coffeeae</taxon>
        <taxon>Coffea</taxon>
    </lineage>
</organism>
<reference evidence="4" key="1">
    <citation type="journal article" date="2014" name="Science">
        <title>The coffee genome provides insight into the convergent evolution of caffeine biosynthesis.</title>
        <authorList>
            <person name="Denoeud F."/>
            <person name="Carretero-Paulet L."/>
            <person name="Dereeper A."/>
            <person name="Droc G."/>
            <person name="Guyot R."/>
            <person name="Pietrella M."/>
            <person name="Zheng C."/>
            <person name="Alberti A."/>
            <person name="Anthony F."/>
            <person name="Aprea G."/>
            <person name="Aury J.M."/>
            <person name="Bento P."/>
            <person name="Bernard M."/>
            <person name="Bocs S."/>
            <person name="Campa C."/>
            <person name="Cenci A."/>
            <person name="Combes M.C."/>
            <person name="Crouzillat D."/>
            <person name="Da Silva C."/>
            <person name="Daddiego L."/>
            <person name="De Bellis F."/>
            <person name="Dussert S."/>
            <person name="Garsmeur O."/>
            <person name="Gayraud T."/>
            <person name="Guignon V."/>
            <person name="Jahn K."/>
            <person name="Jamilloux V."/>
            <person name="Joet T."/>
            <person name="Labadie K."/>
            <person name="Lan T."/>
            <person name="Leclercq J."/>
            <person name="Lepelley M."/>
            <person name="Leroy T."/>
            <person name="Li L.T."/>
            <person name="Librado P."/>
            <person name="Lopez L."/>
            <person name="Munoz A."/>
            <person name="Noel B."/>
            <person name="Pallavicini A."/>
            <person name="Perrotta G."/>
            <person name="Poncet V."/>
            <person name="Pot D."/>
            <person name="Priyono X."/>
            <person name="Rigoreau M."/>
            <person name="Rouard M."/>
            <person name="Rozas J."/>
            <person name="Tranchant-Dubreuil C."/>
            <person name="VanBuren R."/>
            <person name="Zhang Q."/>
            <person name="Andrade A.C."/>
            <person name="Argout X."/>
            <person name="Bertrand B."/>
            <person name="de Kochko A."/>
            <person name="Graziosi G."/>
            <person name="Henry R.J."/>
            <person name="Jayarama X."/>
            <person name="Ming R."/>
            <person name="Nagai C."/>
            <person name="Rounsley S."/>
            <person name="Sankoff D."/>
            <person name="Giuliano G."/>
            <person name="Albert V.A."/>
            <person name="Wincker P."/>
            <person name="Lashermes P."/>
        </authorList>
    </citation>
    <scope>NUCLEOTIDE SEQUENCE [LARGE SCALE GENOMIC DNA]</scope>
    <source>
        <strain evidence="4">cv. DH200-94</strain>
    </source>
</reference>
<dbReference type="GO" id="GO:0009733">
    <property type="term" value="P:response to auxin"/>
    <property type="evidence" value="ECO:0007669"/>
    <property type="project" value="TreeGrafter"/>
</dbReference>
<dbReference type="InParanoid" id="A0A068UH98"/>
<dbReference type="STRING" id="49390.A0A068UH98"/>
<dbReference type="FunCoup" id="A0A068UH98">
    <property type="interactions" value="10"/>
</dbReference>
<evidence type="ECO:0000313" key="3">
    <source>
        <dbReference type="EMBL" id="CDP07579.1"/>
    </source>
</evidence>
<dbReference type="FunFam" id="3.60.10.10:FF:000044">
    <property type="entry name" value="Type IV inositol polyphosphate 5-phosphatase 11"/>
    <property type="match status" value="1"/>
</dbReference>
<keyword evidence="4" id="KW-1185">Reference proteome</keyword>
<dbReference type="SMART" id="SM00128">
    <property type="entry name" value="IPPc"/>
    <property type="match status" value="1"/>
</dbReference>
<dbReference type="PANTHER" id="PTHR11200">
    <property type="entry name" value="INOSITOL 5-PHOSPHATASE"/>
    <property type="match status" value="1"/>
</dbReference>
<dbReference type="InterPro" id="IPR036691">
    <property type="entry name" value="Endo/exonu/phosph_ase_sf"/>
</dbReference>
<feature type="domain" description="Inositol polyphosphate-related phosphatase" evidence="2">
    <location>
        <begin position="68"/>
        <end position="355"/>
    </location>
</feature>
<dbReference type="GO" id="GO:0004439">
    <property type="term" value="F:phosphatidylinositol-4,5-bisphosphate 5-phosphatase activity"/>
    <property type="evidence" value="ECO:0007669"/>
    <property type="project" value="TreeGrafter"/>
</dbReference>
<accession>A0A068UH98</accession>
<dbReference type="GO" id="GO:0043813">
    <property type="term" value="F:phosphatidylinositol-3,5-bisphosphate 5-phosphatase activity"/>
    <property type="evidence" value="ECO:0007669"/>
    <property type="project" value="TreeGrafter"/>
</dbReference>
<name>A0A068UH98_COFCA</name>
<sequence length="362" mass="40776">MSLSSLTLEKSESIPTSMEGLCGIFCTRLRRKTNKRKTAASIIDSDDRTHEGVRTVDTGNCCEFSGHSDVCLCIVTWNMNGQVSSEDINKLVGKNRKLDLLVIGLQEVPRENIAQLLKNVLADTHILLGEAIMQSLQLFVFGPKHSQQFVRGIKVDKQPVGGLGGLIGRKKGAVAIRIKYKGIQMLFVSCHLAAHVGNVEERNDQFRHISRSIFSKDWNPNATPAQLTVWLGDFNYRLEGINTFPARDLIHENLHELLTSKDQLLQEAERGQIFNGFREGTLSFKPTYKYNIGSSNYDTSYKVRVPAWTDRILFKIGDHDHIRATLHCYDSMDTISSSDHKPVKAHICLSVNRQSSHPRMEQ</sequence>
<comment type="similarity">
    <text evidence="1">Belongs to the inositol polyphosphate 5-phosphatase family.</text>
</comment>
<evidence type="ECO:0000259" key="2">
    <source>
        <dbReference type="SMART" id="SM00128"/>
    </source>
</evidence>
<dbReference type="OMA" id="NSECQHI"/>